<evidence type="ECO:0000256" key="6">
    <source>
        <dbReference type="ARBA" id="ARBA00022989"/>
    </source>
</evidence>
<reference evidence="9" key="2">
    <citation type="submission" date="2020-02" db="EMBL/GenBank/DDBJ databases">
        <title>Esox lucius (northern pike) genome, fEsoLuc1, primary haplotype.</title>
        <authorList>
            <person name="Myers G."/>
            <person name="Karagic N."/>
            <person name="Meyer A."/>
            <person name="Pippel M."/>
            <person name="Reichard M."/>
            <person name="Winkler S."/>
            <person name="Tracey A."/>
            <person name="Sims Y."/>
            <person name="Howe K."/>
            <person name="Rhie A."/>
            <person name="Formenti G."/>
            <person name="Durbin R."/>
            <person name="Fedrigo O."/>
            <person name="Jarvis E.D."/>
        </authorList>
    </citation>
    <scope>NUCLEOTIDE SEQUENCE [LARGE SCALE GENOMIC DNA]</scope>
</reference>
<accession>A0A3P8YIU8</accession>
<evidence type="ECO:0000313" key="9">
    <source>
        <dbReference type="Ensembl" id="ENSELUP00000016517.2"/>
    </source>
</evidence>
<evidence type="ECO:0000256" key="3">
    <source>
        <dbReference type="ARBA" id="ARBA00022676"/>
    </source>
</evidence>
<keyword evidence="10" id="KW-1185">Reference proteome</keyword>
<organism evidence="9 10">
    <name type="scientific">Esox lucius</name>
    <name type="common">Northern pike</name>
    <dbReference type="NCBI Taxonomy" id="8010"/>
    <lineage>
        <taxon>Eukaryota</taxon>
        <taxon>Metazoa</taxon>
        <taxon>Chordata</taxon>
        <taxon>Craniata</taxon>
        <taxon>Vertebrata</taxon>
        <taxon>Euteleostomi</taxon>
        <taxon>Actinopterygii</taxon>
        <taxon>Neopterygii</taxon>
        <taxon>Teleostei</taxon>
        <taxon>Protacanthopterygii</taxon>
        <taxon>Esociformes</taxon>
        <taxon>Esocidae</taxon>
        <taxon>Esox</taxon>
    </lineage>
</organism>
<dbReference type="GO" id="GO:0016757">
    <property type="term" value="F:glycosyltransferase activity"/>
    <property type="evidence" value="ECO:0007669"/>
    <property type="project" value="UniProtKB-UniRule"/>
</dbReference>
<dbReference type="OMA" id="KPIRENW"/>
<reference evidence="9" key="4">
    <citation type="submission" date="2025-09" db="UniProtKB">
        <authorList>
            <consortium name="Ensembl"/>
        </authorList>
    </citation>
    <scope>IDENTIFICATION</scope>
</reference>
<dbReference type="Ensembl" id="ENSELUT00000025874.3">
    <property type="protein sequence ID" value="ENSELUP00000016517.2"/>
    <property type="gene ID" value="ENSELUG00000016298.3"/>
</dbReference>
<dbReference type="InParanoid" id="A0A3P8YIU8"/>
<keyword evidence="6 8" id="KW-1133">Transmembrane helix</keyword>
<sequence length="453" mass="52741">MSPHSYKSLNNVPKRLIMEKMVTFSRLFSLLMASTLAYLLYVVIILHRSTPDKLFQQKQILFHISNQSITSVKNTKHFTVGAYREHRVKGHVVRIISIFRRDSVQPLYCLFCCGTHCTNGLKAEVQMHSDHFGFPFVTTDVLCPYPANCNPLYVALSTQVSVLAQNHTFLSIQNLVNRKEVDFPFNFTVCVSNLFGDYNNVLQFTQTLEMYKLLGVQRVVIYNTSSGPDLKRLLQSYAQEGFVEVVQWPIDQHMDPSRGWLFSEHGGDIHYYGQLTTLNDCIYRHMYQSRYILLNDIDEIIVPYQHETLPPMMEALQSQHPKAEVFLIENHIFPKTQFDPSRRFNLPRWRNVPGINIMEHIYKEEPDYKNYHPYKIIVRPRGVEQTSVHEVLRSFGETVQVPPKVCHIIHVRVPLRKGLTKENLLEDKRVWDYKGELVSNVDKALERAGLLTR</sequence>
<dbReference type="PANTHER" id="PTHR21461">
    <property type="entry name" value="GLYCOSYLTRANSFERASE FAMILY 92 PROTEIN"/>
    <property type="match status" value="1"/>
</dbReference>
<feature type="transmembrane region" description="Helical" evidence="8">
    <location>
        <begin position="21"/>
        <end position="46"/>
    </location>
</feature>
<dbReference type="RefSeq" id="XP_012993160.1">
    <property type="nucleotide sequence ID" value="XM_013137706.4"/>
</dbReference>
<keyword evidence="7 8" id="KW-0472">Membrane</keyword>
<evidence type="ECO:0000256" key="7">
    <source>
        <dbReference type="ARBA" id="ARBA00023136"/>
    </source>
</evidence>
<dbReference type="PANTHER" id="PTHR21461:SF45">
    <property type="entry name" value="GLYCOSYLTRANSFERASE FAMILY 92 PROTEIN"/>
    <property type="match status" value="1"/>
</dbReference>
<evidence type="ECO:0000256" key="1">
    <source>
        <dbReference type="ARBA" id="ARBA00004167"/>
    </source>
</evidence>
<dbReference type="Proteomes" id="UP000265140">
    <property type="component" value="Chromosome 16"/>
</dbReference>
<comment type="subcellular location">
    <subcellularLocation>
        <location evidence="1">Membrane</location>
        <topology evidence="1">Single-pass membrane protein</topology>
    </subcellularLocation>
</comment>
<evidence type="ECO:0000256" key="5">
    <source>
        <dbReference type="ARBA" id="ARBA00022692"/>
    </source>
</evidence>
<evidence type="ECO:0000256" key="8">
    <source>
        <dbReference type="RuleBase" id="RU366017"/>
    </source>
</evidence>
<dbReference type="Bgee" id="ENSELUG00000016298">
    <property type="expression patterns" value="Expressed in heart and 12 other cell types or tissues"/>
</dbReference>
<dbReference type="AlphaFoldDB" id="A0A3P8YIU8"/>
<dbReference type="EC" id="2.4.1.-" evidence="8"/>
<dbReference type="Pfam" id="PF01697">
    <property type="entry name" value="Glyco_transf_92"/>
    <property type="match status" value="1"/>
</dbReference>
<proteinExistence type="inferred from homology"/>
<dbReference type="GeneTree" id="ENSGT00530000064359"/>
<protein>
    <recommendedName>
        <fullName evidence="8">Glycosyltransferase family 92 protein</fullName>
        <ecNumber evidence="8">2.4.1.-</ecNumber>
    </recommendedName>
</protein>
<evidence type="ECO:0000313" key="10">
    <source>
        <dbReference type="Proteomes" id="UP000265140"/>
    </source>
</evidence>
<keyword evidence="3 8" id="KW-0328">Glycosyltransferase</keyword>
<keyword evidence="5 8" id="KW-0812">Transmembrane</keyword>
<dbReference type="GO" id="GO:0005737">
    <property type="term" value="C:cytoplasm"/>
    <property type="evidence" value="ECO:0007669"/>
    <property type="project" value="TreeGrafter"/>
</dbReference>
<dbReference type="InterPro" id="IPR008166">
    <property type="entry name" value="Glyco_transf_92"/>
</dbReference>
<keyword evidence="4 8" id="KW-0808">Transferase</keyword>
<reference evidence="10" key="1">
    <citation type="journal article" date="2014" name="PLoS ONE">
        <title>The genome and linkage map of the northern pike (Esox lucius): conserved synteny revealed between the salmonid sister group and the Neoteleostei.</title>
        <authorList>
            <person name="Rondeau E.B."/>
            <person name="Minkley D.R."/>
            <person name="Leong J.S."/>
            <person name="Messmer A.M."/>
            <person name="Jantzen J.R."/>
            <person name="von Schalburg K.R."/>
            <person name="Lemon C."/>
            <person name="Bird N.H."/>
            <person name="Koop B.F."/>
        </authorList>
    </citation>
    <scope>NUCLEOTIDE SEQUENCE</scope>
</reference>
<evidence type="ECO:0000256" key="2">
    <source>
        <dbReference type="ARBA" id="ARBA00007647"/>
    </source>
</evidence>
<dbReference type="OrthoDB" id="2526284at2759"/>
<dbReference type="FunCoup" id="A0A3P8YIU8">
    <property type="interactions" value="95"/>
</dbReference>
<evidence type="ECO:0000256" key="4">
    <source>
        <dbReference type="ARBA" id="ARBA00022679"/>
    </source>
</evidence>
<dbReference type="GO" id="GO:0016020">
    <property type="term" value="C:membrane"/>
    <property type="evidence" value="ECO:0007669"/>
    <property type="project" value="UniProtKB-SubCell"/>
</dbReference>
<reference evidence="9" key="3">
    <citation type="submission" date="2025-08" db="UniProtKB">
        <authorList>
            <consortium name="Ensembl"/>
        </authorList>
    </citation>
    <scope>IDENTIFICATION</scope>
</reference>
<comment type="similarity">
    <text evidence="2 8">Belongs to the glycosyltransferase 92 family.</text>
</comment>
<dbReference type="GeneID" id="105022425"/>
<name>A0A3P8YIU8_ESOLU</name>